<accession>A0AAV3HEB7</accession>
<evidence type="ECO:0000313" key="1">
    <source>
        <dbReference type="EMBL" id="EKJ52742.1"/>
    </source>
</evidence>
<organism evidence="1 2">
    <name type="scientific">Escherichia coli EC1870</name>
    <dbReference type="NCBI Taxonomy" id="1005554"/>
    <lineage>
        <taxon>Bacteria</taxon>
        <taxon>Pseudomonadati</taxon>
        <taxon>Pseudomonadota</taxon>
        <taxon>Gammaproteobacteria</taxon>
        <taxon>Enterobacterales</taxon>
        <taxon>Enterobacteriaceae</taxon>
        <taxon>Escherichia</taxon>
    </lineage>
</organism>
<sequence>MLSFEYIENRQRKRWRFFVSGRCSEEYLDTVIPIETYIHEIYKYFPNCFYLTDISLKAFL</sequence>
<comment type="caution">
    <text evidence="1">The sequence shown here is derived from an EMBL/GenBank/DDBJ whole genome shotgun (WGS) entry which is preliminary data.</text>
</comment>
<evidence type="ECO:0000313" key="2">
    <source>
        <dbReference type="Proteomes" id="UP000006789"/>
    </source>
</evidence>
<proteinExistence type="predicted"/>
<protein>
    <submittedName>
        <fullName evidence="1">Uncharacterized protein</fullName>
    </submittedName>
</protein>
<dbReference type="EMBL" id="AMVG01000061">
    <property type="protein sequence ID" value="EKJ52742.1"/>
    <property type="molecule type" value="Genomic_DNA"/>
</dbReference>
<gene>
    <name evidence="1" type="ORF">ECEC1870_0612</name>
</gene>
<dbReference type="AlphaFoldDB" id="A0AAV3HEB7"/>
<reference evidence="1 2" key="1">
    <citation type="submission" date="2012-06" db="EMBL/GenBank/DDBJ databases">
        <title>Genomic anatomy of Escherichia coli O157:H7 outbreaks.</title>
        <authorList>
            <person name="Eppinger M."/>
            <person name="Daugherty S."/>
            <person name="Agrawal S."/>
            <person name="Galens K."/>
            <person name="Tallon L."/>
            <person name="Shefchek K."/>
            <person name="Parankush S."/>
            <person name="Cebula T.A."/>
            <person name="Feng P."/>
            <person name="Soderlund R."/>
            <person name="Mammel M.K."/>
            <person name="DebRoy C."/>
            <person name="Dudley E.G."/>
            <person name="Tarr P.I."/>
            <person name="Fraser-Liggett C."/>
            <person name="Ravel J."/>
        </authorList>
    </citation>
    <scope>NUCLEOTIDE SEQUENCE [LARGE SCALE GENOMIC DNA]</scope>
    <source>
        <strain evidence="1 2">EC1870</strain>
    </source>
</reference>
<name>A0AAV3HEB7_ECOLX</name>
<dbReference type="Proteomes" id="UP000006789">
    <property type="component" value="Unassembled WGS sequence"/>
</dbReference>